<reference evidence="2" key="1">
    <citation type="submission" date="2015-12" db="EMBL/GenBank/DDBJ databases">
        <title>Complete genome sequences of two moderately thermophilic Paenibacillus species.</title>
        <authorList>
            <person name="Butler R.III."/>
            <person name="Wang J."/>
            <person name="Stark B.C."/>
            <person name="Pombert J.-F."/>
        </authorList>
    </citation>
    <scope>NUCLEOTIDE SEQUENCE [LARGE SCALE GENOMIC DNA]</scope>
    <source>
        <strain evidence="2">32O-Y</strain>
    </source>
</reference>
<protein>
    <submittedName>
        <fullName evidence="1">Uncharacterized protein</fullName>
    </submittedName>
</protein>
<dbReference type="OrthoDB" id="9803733at2"/>
<dbReference type="EMBL" id="CP013652">
    <property type="protein sequence ID" value="ALS22426.1"/>
    <property type="molecule type" value="Genomic_DNA"/>
</dbReference>
<dbReference type="KEGG" id="pnp:IJ22_20520"/>
<dbReference type="PATRIC" id="fig|162209.4.peg.2176"/>
<name>A0A0U2WAN8_9BACL</name>
<dbReference type="RefSeq" id="WP_062408695.1">
    <property type="nucleotide sequence ID" value="NZ_CP013652.1"/>
</dbReference>
<proteinExistence type="predicted"/>
<sequence length="154" mass="17334">MTTLQQAHPPRHFSIQEILKVPGLDIYQQMVCVVLSTYVNMAASGIPSVEEIAAQGRMSTKEATTALQQLAELKVLPHKVFRDIVGDFGDNRLSWAAKGLLLYLQDHPRATLQELMDISANDKEAIRQELENLRRYGYIDEENEALIADLKEAI</sequence>
<gene>
    <name evidence="1" type="ORF">IJ22_20520</name>
</gene>
<dbReference type="Proteomes" id="UP000061660">
    <property type="component" value="Chromosome"/>
</dbReference>
<dbReference type="AlphaFoldDB" id="A0A0U2WAN8"/>
<organism evidence="1 2">
    <name type="scientific">Paenibacillus naphthalenovorans</name>
    <dbReference type="NCBI Taxonomy" id="162209"/>
    <lineage>
        <taxon>Bacteria</taxon>
        <taxon>Bacillati</taxon>
        <taxon>Bacillota</taxon>
        <taxon>Bacilli</taxon>
        <taxon>Bacillales</taxon>
        <taxon>Paenibacillaceae</taxon>
        <taxon>Paenibacillus</taxon>
    </lineage>
</organism>
<reference evidence="1 2" key="2">
    <citation type="journal article" date="2016" name="Genome Announc.">
        <title>Complete Genome Sequences of Two Interactive Moderate Thermophiles, Paenibacillus napthalenovorans 32O-Y and Paenibacillus sp. 32O-W.</title>
        <authorList>
            <person name="Butler R.R.III."/>
            <person name="Wang J."/>
            <person name="Stark B.C."/>
            <person name="Pombert J.F."/>
        </authorList>
    </citation>
    <scope>NUCLEOTIDE SEQUENCE [LARGE SCALE GENOMIC DNA]</scope>
    <source>
        <strain evidence="1 2">32O-Y</strain>
    </source>
</reference>
<evidence type="ECO:0000313" key="1">
    <source>
        <dbReference type="EMBL" id="ALS22426.1"/>
    </source>
</evidence>
<keyword evidence="2" id="KW-1185">Reference proteome</keyword>
<accession>A0A0U2WAN8</accession>
<evidence type="ECO:0000313" key="2">
    <source>
        <dbReference type="Proteomes" id="UP000061660"/>
    </source>
</evidence>
<dbReference type="STRING" id="162209.IJ22_20520"/>